<dbReference type="RefSeq" id="WP_263723246.1">
    <property type="nucleotide sequence ID" value="NZ_JAOWLA010000025.1"/>
</dbReference>
<accession>A0ABT2Z6P5</accession>
<evidence type="ECO:0000313" key="4">
    <source>
        <dbReference type="Proteomes" id="UP001652503"/>
    </source>
</evidence>
<keyword evidence="4" id="KW-1185">Reference proteome</keyword>
<proteinExistence type="predicted"/>
<sequence length="153" mass="16105">MSKQQINLVSGIGALFAAGLIFWLTKAMPDASAGFPRLIAIGFAICGAILSVRALRSGELAVSSGSSAGDEHRPGTTIVLLLLWLTLLYAASWAGFVLPGAIFLALASWLLLGRPTDRRELGRIAAYAAGMTLGLWIVFVKLLHVDVPGVLGF</sequence>
<dbReference type="Proteomes" id="UP001652503">
    <property type="component" value="Unassembled WGS sequence"/>
</dbReference>
<name>A0ABT2Z6P5_9RHOB</name>
<feature type="transmembrane region" description="Helical" evidence="1">
    <location>
        <begin position="124"/>
        <end position="143"/>
    </location>
</feature>
<feature type="transmembrane region" description="Helical" evidence="1">
    <location>
        <begin position="6"/>
        <end position="25"/>
    </location>
</feature>
<gene>
    <name evidence="3" type="ORF">OE647_18530</name>
</gene>
<evidence type="ECO:0000259" key="2">
    <source>
        <dbReference type="Pfam" id="PF07331"/>
    </source>
</evidence>
<evidence type="ECO:0000256" key="1">
    <source>
        <dbReference type="SAM" id="Phobius"/>
    </source>
</evidence>
<protein>
    <submittedName>
        <fullName evidence="3">Tripartite tricarboxylate transporter TctB family protein</fullName>
    </submittedName>
</protein>
<keyword evidence="1" id="KW-1133">Transmembrane helix</keyword>
<feature type="transmembrane region" description="Helical" evidence="1">
    <location>
        <begin position="37"/>
        <end position="55"/>
    </location>
</feature>
<feature type="transmembrane region" description="Helical" evidence="1">
    <location>
        <begin position="81"/>
        <end position="112"/>
    </location>
</feature>
<keyword evidence="1" id="KW-0812">Transmembrane</keyword>
<evidence type="ECO:0000313" key="3">
    <source>
        <dbReference type="EMBL" id="MCV2866710.1"/>
    </source>
</evidence>
<organism evidence="3 4">
    <name type="scientific">Albidovulum sediminicola</name>
    <dbReference type="NCBI Taxonomy" id="2984331"/>
    <lineage>
        <taxon>Bacteria</taxon>
        <taxon>Pseudomonadati</taxon>
        <taxon>Pseudomonadota</taxon>
        <taxon>Alphaproteobacteria</taxon>
        <taxon>Rhodobacterales</taxon>
        <taxon>Paracoccaceae</taxon>
        <taxon>Albidovulum</taxon>
    </lineage>
</organism>
<dbReference type="EMBL" id="JAOWLA010000025">
    <property type="protein sequence ID" value="MCV2866710.1"/>
    <property type="molecule type" value="Genomic_DNA"/>
</dbReference>
<feature type="domain" description="DUF1468" evidence="2">
    <location>
        <begin position="14"/>
        <end position="148"/>
    </location>
</feature>
<dbReference type="Pfam" id="PF07331">
    <property type="entry name" value="TctB"/>
    <property type="match status" value="1"/>
</dbReference>
<comment type="caution">
    <text evidence="3">The sequence shown here is derived from an EMBL/GenBank/DDBJ whole genome shotgun (WGS) entry which is preliminary data.</text>
</comment>
<dbReference type="InterPro" id="IPR009936">
    <property type="entry name" value="DUF1468"/>
</dbReference>
<keyword evidence="1" id="KW-0472">Membrane</keyword>
<reference evidence="3 4" key="1">
    <citation type="submission" date="2022-10" db="EMBL/GenBank/DDBJ databases">
        <title>Defluviimonas sp. nov., isolated from ocean surface water.</title>
        <authorList>
            <person name="He W."/>
            <person name="Wang L."/>
            <person name="Zhang D.-F."/>
        </authorList>
    </citation>
    <scope>NUCLEOTIDE SEQUENCE [LARGE SCALE GENOMIC DNA]</scope>
    <source>
        <strain evidence="3 4">WL0075</strain>
    </source>
</reference>